<accession>A0A2M9ZTG2</accession>
<name>A0A2M9ZTG2_9LEPT</name>
<dbReference type="EMBL" id="NPEA01000019">
    <property type="protein sequence ID" value="PJZ75271.1"/>
    <property type="molecule type" value="Genomic_DNA"/>
</dbReference>
<evidence type="ECO:0000313" key="3">
    <source>
        <dbReference type="EMBL" id="PJZ75271.1"/>
    </source>
</evidence>
<dbReference type="SUPFAM" id="SSF53098">
    <property type="entry name" value="Ribonuclease H-like"/>
    <property type="match status" value="1"/>
</dbReference>
<proteinExistence type="predicted"/>
<dbReference type="InterPro" id="IPR001584">
    <property type="entry name" value="Integrase_cat-core"/>
</dbReference>
<organism evidence="3 4">
    <name type="scientific">Leptospira neocaledonica</name>
    <dbReference type="NCBI Taxonomy" id="2023192"/>
    <lineage>
        <taxon>Bacteria</taxon>
        <taxon>Pseudomonadati</taxon>
        <taxon>Spirochaetota</taxon>
        <taxon>Spirochaetia</taxon>
        <taxon>Leptospirales</taxon>
        <taxon>Leptospiraceae</taxon>
        <taxon>Leptospira</taxon>
    </lineage>
</organism>
<feature type="compositionally biased region" description="Polar residues" evidence="1">
    <location>
        <begin position="71"/>
        <end position="81"/>
    </location>
</feature>
<keyword evidence="4" id="KW-1185">Reference proteome</keyword>
<dbReference type="AlphaFoldDB" id="A0A2M9ZTG2"/>
<gene>
    <name evidence="3" type="ORF">CH365_19745</name>
</gene>
<comment type="caution">
    <text evidence="3">The sequence shown here is derived from an EMBL/GenBank/DDBJ whole genome shotgun (WGS) entry which is preliminary data.</text>
</comment>
<protein>
    <recommendedName>
        <fullName evidence="2">Integrase catalytic domain-containing protein</fullName>
    </recommendedName>
</protein>
<evidence type="ECO:0000259" key="2">
    <source>
        <dbReference type="Pfam" id="PF13683"/>
    </source>
</evidence>
<dbReference type="Gene3D" id="3.30.420.10">
    <property type="entry name" value="Ribonuclease H-like superfamily/Ribonuclease H"/>
    <property type="match status" value="1"/>
</dbReference>
<reference evidence="3 4" key="1">
    <citation type="submission" date="2017-07" db="EMBL/GenBank/DDBJ databases">
        <title>Leptospira spp. isolated from tropical soils.</title>
        <authorList>
            <person name="Thibeaux R."/>
            <person name="Iraola G."/>
            <person name="Ferres I."/>
            <person name="Bierque E."/>
            <person name="Girault D."/>
            <person name="Soupe-Gilbert M.-E."/>
            <person name="Picardeau M."/>
            <person name="Goarant C."/>
        </authorList>
    </citation>
    <scope>NUCLEOTIDE SEQUENCE [LARGE SCALE GENOMIC DNA]</scope>
    <source>
        <strain evidence="3 4">ES4-C-A1</strain>
    </source>
</reference>
<feature type="region of interest" description="Disordered" evidence="1">
    <location>
        <begin position="62"/>
        <end position="82"/>
    </location>
</feature>
<dbReference type="Proteomes" id="UP000231843">
    <property type="component" value="Unassembled WGS sequence"/>
</dbReference>
<evidence type="ECO:0000313" key="4">
    <source>
        <dbReference type="Proteomes" id="UP000231843"/>
    </source>
</evidence>
<dbReference type="GO" id="GO:0003676">
    <property type="term" value="F:nucleic acid binding"/>
    <property type="evidence" value="ECO:0007669"/>
    <property type="project" value="InterPro"/>
</dbReference>
<evidence type="ECO:0000256" key="1">
    <source>
        <dbReference type="SAM" id="MobiDB-lite"/>
    </source>
</evidence>
<dbReference type="InterPro" id="IPR036397">
    <property type="entry name" value="RNaseH_sf"/>
</dbReference>
<dbReference type="OrthoDB" id="370277at2"/>
<feature type="domain" description="Integrase catalytic" evidence="2">
    <location>
        <begin position="8"/>
        <end position="67"/>
    </location>
</feature>
<dbReference type="GO" id="GO:0015074">
    <property type="term" value="P:DNA integration"/>
    <property type="evidence" value="ECO:0007669"/>
    <property type="project" value="InterPro"/>
</dbReference>
<dbReference type="InterPro" id="IPR012337">
    <property type="entry name" value="RNaseH-like_sf"/>
</dbReference>
<dbReference type="Pfam" id="PF13683">
    <property type="entry name" value="rve_3"/>
    <property type="match status" value="1"/>
</dbReference>
<sequence>MVGSPIRTSLKSPWQNAFAERFIGSIRRILMNHVIVFGEHHARSLIRDFIHFYNNFRPHQGLGGQSPLGRTVSNRDSPNSRLRSHPVLNGLSHFYDWEKDAA</sequence>